<proteinExistence type="predicted"/>
<evidence type="ECO:0000256" key="3">
    <source>
        <dbReference type="SAM" id="MobiDB-lite"/>
    </source>
</evidence>
<feature type="region of interest" description="Disordered" evidence="3">
    <location>
        <begin position="59"/>
        <end position="82"/>
    </location>
</feature>
<protein>
    <recommendedName>
        <fullName evidence="5">SUI1 domain-containing protein</fullName>
    </recommendedName>
</protein>
<gene>
    <name evidence="6" type="ORF">THAOC_19588</name>
</gene>
<evidence type="ECO:0000313" key="6">
    <source>
        <dbReference type="EMBL" id="EJK60118.1"/>
    </source>
</evidence>
<dbReference type="GO" id="GO:0006417">
    <property type="term" value="P:regulation of translation"/>
    <property type="evidence" value="ECO:0007669"/>
    <property type="project" value="UniProtKB-KW"/>
</dbReference>
<dbReference type="Proteomes" id="UP000266841">
    <property type="component" value="Unassembled WGS sequence"/>
</dbReference>
<dbReference type="PROSITE" id="PS50296">
    <property type="entry name" value="SUI1"/>
    <property type="match status" value="1"/>
</dbReference>
<evidence type="ECO:0000256" key="2">
    <source>
        <dbReference type="ARBA" id="ARBA00022917"/>
    </source>
</evidence>
<dbReference type="CDD" id="cd11567">
    <property type="entry name" value="YciH_like"/>
    <property type="match status" value="1"/>
</dbReference>
<accession>K0S239</accession>
<evidence type="ECO:0000256" key="4">
    <source>
        <dbReference type="SAM" id="SignalP"/>
    </source>
</evidence>
<evidence type="ECO:0000259" key="5">
    <source>
        <dbReference type="PROSITE" id="PS50296"/>
    </source>
</evidence>
<feature type="domain" description="SUI1" evidence="5">
    <location>
        <begin position="162"/>
        <end position="228"/>
    </location>
</feature>
<feature type="chain" id="PRO_5030173032" description="SUI1 domain-containing protein" evidence="4">
    <location>
        <begin position="24"/>
        <end position="243"/>
    </location>
</feature>
<dbReference type="EMBL" id="AGNL01021509">
    <property type="protein sequence ID" value="EJK60118.1"/>
    <property type="molecule type" value="Genomic_DNA"/>
</dbReference>
<dbReference type="eggNOG" id="ENOG502SC4B">
    <property type="taxonomic scope" value="Eukaryota"/>
</dbReference>
<dbReference type="InterPro" id="IPR036877">
    <property type="entry name" value="SUI1_dom_sf"/>
</dbReference>
<keyword evidence="4" id="KW-0732">Signal</keyword>
<dbReference type="SUPFAM" id="SSF55159">
    <property type="entry name" value="eIF1-like"/>
    <property type="match status" value="1"/>
</dbReference>
<dbReference type="Pfam" id="PF01253">
    <property type="entry name" value="SUI1"/>
    <property type="match status" value="1"/>
</dbReference>
<organism evidence="6 7">
    <name type="scientific">Thalassiosira oceanica</name>
    <name type="common">Marine diatom</name>
    <dbReference type="NCBI Taxonomy" id="159749"/>
    <lineage>
        <taxon>Eukaryota</taxon>
        <taxon>Sar</taxon>
        <taxon>Stramenopiles</taxon>
        <taxon>Ochrophyta</taxon>
        <taxon>Bacillariophyta</taxon>
        <taxon>Coscinodiscophyceae</taxon>
        <taxon>Thalassiosirophycidae</taxon>
        <taxon>Thalassiosirales</taxon>
        <taxon>Thalassiosiraceae</taxon>
        <taxon>Thalassiosira</taxon>
    </lineage>
</organism>
<feature type="signal peptide" evidence="4">
    <location>
        <begin position="1"/>
        <end position="23"/>
    </location>
</feature>
<name>K0S239_THAOC</name>
<sequence>MKPVGSSRALSAILILLVQGRHAFVPNTEDRRPTRALGGELQLANKWLVIGGNLPGLDPDREEDTYSMSKKERRRREREKAAADFKSGKYKLKKKKAVDYDKLEAKVSRDNFDIGRVQTNTRKKTRVEKKLSVKAARIKKQRTVGGTVDSVTERAVSQSEQIVEIRTAKRSNKTVTMIQGMTLPMKERKSLLKEMKTKLGGGGTLVEGVLELQGSHADRILDILKSKGYRSAKVVGGGKGKRK</sequence>
<dbReference type="Gene3D" id="3.30.780.10">
    <property type="entry name" value="SUI1-like domain"/>
    <property type="match status" value="1"/>
</dbReference>
<dbReference type="GO" id="GO:0003743">
    <property type="term" value="F:translation initiation factor activity"/>
    <property type="evidence" value="ECO:0007669"/>
    <property type="project" value="InterPro"/>
</dbReference>
<keyword evidence="7" id="KW-1185">Reference proteome</keyword>
<dbReference type="InterPro" id="IPR001950">
    <property type="entry name" value="SUI1"/>
</dbReference>
<comment type="caution">
    <text evidence="6">The sequence shown here is derived from an EMBL/GenBank/DDBJ whole genome shotgun (WGS) entry which is preliminary data.</text>
</comment>
<evidence type="ECO:0000313" key="7">
    <source>
        <dbReference type="Proteomes" id="UP000266841"/>
    </source>
</evidence>
<keyword evidence="2" id="KW-0648">Protein biosynthesis</keyword>
<evidence type="ECO:0000256" key="1">
    <source>
        <dbReference type="ARBA" id="ARBA00022845"/>
    </source>
</evidence>
<dbReference type="InterPro" id="IPR005872">
    <property type="entry name" value="SUI1_arc_bac"/>
</dbReference>
<dbReference type="AlphaFoldDB" id="K0S239"/>
<keyword evidence="1" id="KW-0810">Translation regulation</keyword>
<reference evidence="6 7" key="1">
    <citation type="journal article" date="2012" name="Genome Biol.">
        <title>Genome and low-iron response of an oceanic diatom adapted to chronic iron limitation.</title>
        <authorList>
            <person name="Lommer M."/>
            <person name="Specht M."/>
            <person name="Roy A.S."/>
            <person name="Kraemer L."/>
            <person name="Andreson R."/>
            <person name="Gutowska M.A."/>
            <person name="Wolf J."/>
            <person name="Bergner S.V."/>
            <person name="Schilhabel M.B."/>
            <person name="Klostermeier U.C."/>
            <person name="Beiko R.G."/>
            <person name="Rosenstiel P."/>
            <person name="Hippler M."/>
            <person name="Laroche J."/>
        </authorList>
    </citation>
    <scope>NUCLEOTIDE SEQUENCE [LARGE SCALE GENOMIC DNA]</scope>
    <source>
        <strain evidence="6 7">CCMP1005</strain>
    </source>
</reference>